<proteinExistence type="predicted"/>
<dbReference type="Gene3D" id="1.20.1260.10">
    <property type="match status" value="1"/>
</dbReference>
<dbReference type="Pfam" id="PF13628">
    <property type="entry name" value="DUF4142"/>
    <property type="match status" value="1"/>
</dbReference>
<protein>
    <recommendedName>
        <fullName evidence="2">DUF4142 domain-containing protein</fullName>
    </recommendedName>
</protein>
<feature type="signal peptide" evidence="1">
    <location>
        <begin position="1"/>
        <end position="24"/>
    </location>
</feature>
<dbReference type="AlphaFoldDB" id="A0A0B1ZTY1"/>
<reference evidence="3 4" key="1">
    <citation type="submission" date="2014-10" db="EMBL/GenBank/DDBJ databases">
        <title>Genome sequence of Novosphingobium malaysiense MUSC 273(T).</title>
        <authorList>
            <person name="Lee L.-H."/>
        </authorList>
    </citation>
    <scope>NUCLEOTIDE SEQUENCE [LARGE SCALE GENOMIC DNA]</scope>
    <source>
        <strain evidence="3 4">MUSC 273</strain>
    </source>
</reference>
<dbReference type="EMBL" id="JTDI01000001">
    <property type="protein sequence ID" value="KHK92944.1"/>
    <property type="molecule type" value="Genomic_DNA"/>
</dbReference>
<dbReference type="STRING" id="1348853.LK12_00700"/>
<evidence type="ECO:0000256" key="1">
    <source>
        <dbReference type="SAM" id="SignalP"/>
    </source>
</evidence>
<name>A0A0B1ZTY1_9SPHN</name>
<keyword evidence="1" id="KW-0732">Signal</keyword>
<dbReference type="InterPro" id="IPR025419">
    <property type="entry name" value="DUF4142"/>
</dbReference>
<keyword evidence="4" id="KW-1185">Reference proteome</keyword>
<sequence>MKARTICWLGAVALLAGCNQTTPASEGGSDKQVTDSATSPAMPAQDFIDKAAAYDLYALQAARIARDHARSDEVKFYANNMIEELGKDQSRLMTAVAAVDGGLLYEPKLDPDQQAQLEALRGAVGTVDQAYVQQQISADKEALAMMHAYAERSDVGALSEYAQNTAQMVAKHLMQAKDLPGASDTDMPRDR</sequence>
<evidence type="ECO:0000313" key="3">
    <source>
        <dbReference type="EMBL" id="KHK92944.1"/>
    </source>
</evidence>
<evidence type="ECO:0000259" key="2">
    <source>
        <dbReference type="Pfam" id="PF13628"/>
    </source>
</evidence>
<gene>
    <name evidence="3" type="ORF">LK12_00700</name>
</gene>
<dbReference type="InterPro" id="IPR012347">
    <property type="entry name" value="Ferritin-like"/>
</dbReference>
<dbReference type="Proteomes" id="UP000031057">
    <property type="component" value="Unassembled WGS sequence"/>
</dbReference>
<accession>A0A0B1ZTY1</accession>
<dbReference type="RefSeq" id="WP_039278146.1">
    <property type="nucleotide sequence ID" value="NZ_JTDI01000001.1"/>
</dbReference>
<feature type="domain" description="DUF4142" evidence="2">
    <location>
        <begin position="44"/>
        <end position="179"/>
    </location>
</feature>
<dbReference type="PROSITE" id="PS51257">
    <property type="entry name" value="PROKAR_LIPOPROTEIN"/>
    <property type="match status" value="1"/>
</dbReference>
<feature type="chain" id="PRO_5002066103" description="DUF4142 domain-containing protein" evidence="1">
    <location>
        <begin position="25"/>
        <end position="191"/>
    </location>
</feature>
<organism evidence="3 4">
    <name type="scientific">Novosphingobium malaysiense</name>
    <dbReference type="NCBI Taxonomy" id="1348853"/>
    <lineage>
        <taxon>Bacteria</taxon>
        <taxon>Pseudomonadati</taxon>
        <taxon>Pseudomonadota</taxon>
        <taxon>Alphaproteobacteria</taxon>
        <taxon>Sphingomonadales</taxon>
        <taxon>Sphingomonadaceae</taxon>
        <taxon>Novosphingobium</taxon>
    </lineage>
</organism>
<comment type="caution">
    <text evidence="3">The sequence shown here is derived from an EMBL/GenBank/DDBJ whole genome shotgun (WGS) entry which is preliminary data.</text>
</comment>
<evidence type="ECO:0000313" key="4">
    <source>
        <dbReference type="Proteomes" id="UP000031057"/>
    </source>
</evidence>